<dbReference type="GeneID" id="114575745"/>
<proteinExistence type="predicted"/>
<protein>
    <submittedName>
        <fullName evidence="2">Uncharacterized protein</fullName>
    </submittedName>
</protein>
<sequence>MAFQDNAVKQEVDKLNAKVTELQFELQTKNYEETIWHTAYSDLTDKLKRLESELEKNITKENTKSKVNYKVTESPEQVKRTFIQDYHDGKLEKNITEENNTKSKVSESSQKVKREFTHDDDDEDCSLLVFAWRPH</sequence>
<evidence type="ECO:0000313" key="2">
    <source>
        <dbReference type="EnsemblMetazoa" id="XP_028517031.1"/>
    </source>
</evidence>
<keyword evidence="3" id="KW-1185">Reference proteome</keyword>
<dbReference type="AlphaFoldDB" id="A0A913YSE5"/>
<dbReference type="KEGG" id="epa:114575745"/>
<organism evidence="2 3">
    <name type="scientific">Exaiptasia diaphana</name>
    <name type="common">Tropical sea anemone</name>
    <name type="synonym">Aiptasia pulchella</name>
    <dbReference type="NCBI Taxonomy" id="2652724"/>
    <lineage>
        <taxon>Eukaryota</taxon>
        <taxon>Metazoa</taxon>
        <taxon>Cnidaria</taxon>
        <taxon>Anthozoa</taxon>
        <taxon>Hexacorallia</taxon>
        <taxon>Actiniaria</taxon>
        <taxon>Aiptasiidae</taxon>
        <taxon>Exaiptasia</taxon>
    </lineage>
</organism>
<dbReference type="Proteomes" id="UP000887567">
    <property type="component" value="Unplaced"/>
</dbReference>
<evidence type="ECO:0000256" key="1">
    <source>
        <dbReference type="SAM" id="MobiDB-lite"/>
    </source>
</evidence>
<feature type="region of interest" description="Disordered" evidence="1">
    <location>
        <begin position="93"/>
        <end position="117"/>
    </location>
</feature>
<dbReference type="EnsemblMetazoa" id="XM_028661230.1">
    <property type="protein sequence ID" value="XP_028517031.1"/>
    <property type="gene ID" value="LOC114575745"/>
</dbReference>
<name>A0A913YSE5_EXADI</name>
<dbReference type="RefSeq" id="XP_028517031.1">
    <property type="nucleotide sequence ID" value="XM_028661230.1"/>
</dbReference>
<accession>A0A913YSE5</accession>
<reference evidence="2" key="1">
    <citation type="submission" date="2022-11" db="UniProtKB">
        <authorList>
            <consortium name="EnsemblMetazoa"/>
        </authorList>
    </citation>
    <scope>IDENTIFICATION</scope>
</reference>
<evidence type="ECO:0000313" key="3">
    <source>
        <dbReference type="Proteomes" id="UP000887567"/>
    </source>
</evidence>